<feature type="compositionally biased region" description="Basic and acidic residues" evidence="1">
    <location>
        <begin position="95"/>
        <end position="120"/>
    </location>
</feature>
<keyword evidence="3" id="KW-0969">Cilium</keyword>
<accession>A0A1H3PPK4</accession>
<evidence type="ECO:0000313" key="4">
    <source>
        <dbReference type="Proteomes" id="UP000198625"/>
    </source>
</evidence>
<evidence type="ECO:0000313" key="3">
    <source>
        <dbReference type="EMBL" id="SDZ02825.1"/>
    </source>
</evidence>
<dbReference type="InterPro" id="IPR021136">
    <property type="entry name" value="Flagellar_hook_control-like_C"/>
</dbReference>
<organism evidence="3 4">
    <name type="scientific">Proteiniborus ethanoligenes</name>
    <dbReference type="NCBI Taxonomy" id="415015"/>
    <lineage>
        <taxon>Bacteria</taxon>
        <taxon>Bacillati</taxon>
        <taxon>Bacillota</taxon>
        <taxon>Clostridia</taxon>
        <taxon>Eubacteriales</taxon>
        <taxon>Proteiniborus</taxon>
    </lineage>
</organism>
<dbReference type="OrthoDB" id="1950002at2"/>
<keyword evidence="3" id="KW-0966">Cell projection</keyword>
<gene>
    <name evidence="3" type="ORF">SAMN05660462_01591</name>
</gene>
<proteinExistence type="predicted"/>
<feature type="region of interest" description="Disordered" evidence="1">
    <location>
        <begin position="17"/>
        <end position="120"/>
    </location>
</feature>
<keyword evidence="4" id="KW-1185">Reference proteome</keyword>
<feature type="compositionally biased region" description="Basic and acidic residues" evidence="1">
    <location>
        <begin position="66"/>
        <end position="87"/>
    </location>
</feature>
<keyword evidence="3" id="KW-0282">Flagellum</keyword>
<dbReference type="AlphaFoldDB" id="A0A1H3PPK4"/>
<dbReference type="Gene3D" id="3.30.750.140">
    <property type="match status" value="1"/>
</dbReference>
<feature type="domain" description="Flagellar hook-length control protein-like C-terminal" evidence="2">
    <location>
        <begin position="356"/>
        <end position="429"/>
    </location>
</feature>
<dbReference type="InterPro" id="IPR038610">
    <property type="entry name" value="FliK-like_C_sf"/>
</dbReference>
<evidence type="ECO:0000259" key="2">
    <source>
        <dbReference type="Pfam" id="PF02120"/>
    </source>
</evidence>
<protein>
    <submittedName>
        <fullName evidence="3">Flagellar hook-length control protein FliK</fullName>
    </submittedName>
</protein>
<dbReference type="STRING" id="415015.SAMN05660462_01591"/>
<name>A0A1H3PPK4_9FIRM</name>
<sequence>MIKNDLLQFISSNNIRNGLSNKAKKGGGEKQGSFEDVLNAKNKLSSHENPYKKESTKFAFGNNKALDAREPSRKDNSTLEQNSKNKDASCSQTESNKKVEESKPIANENKDSEQNTAKEDINIDNLYGGLASTLIGSESKDNNTVQVDSDLKPNVQNDTNGLILDLDFNEDSLKAVDIISISGENTILTDENELSNDFGLNLEKELKQPSNSNNQKSMYLESEAEENEKGIVVELTNSLKAEGQEIITKDPINEQDTKPLLKSFFEEDVENIHKDNKEKIIGDKNHILSDEETIIQNNDLKQNSILANYNDNNQSSMEQSIENTFEALITKEKPVILDKESIFEQIVEKAKIDIGKTDEIKIKLKPDFLGEISLKISNEKGIVTVKAYVENYNVKQLIESNLDNLRDNMKELGLNFEALDVSVGKDSGFQKNDSQSWKREQRIKVRKTKLESISMFSNYEEEIGALAGGLYSINGNLDLIV</sequence>
<dbReference type="Pfam" id="PF02120">
    <property type="entry name" value="Flg_hook"/>
    <property type="match status" value="1"/>
</dbReference>
<dbReference type="EMBL" id="FNQE01000015">
    <property type="protein sequence ID" value="SDZ02825.1"/>
    <property type="molecule type" value="Genomic_DNA"/>
</dbReference>
<dbReference type="Proteomes" id="UP000198625">
    <property type="component" value="Unassembled WGS sequence"/>
</dbReference>
<dbReference type="CDD" id="cd17470">
    <property type="entry name" value="T3SS_Flik_C"/>
    <property type="match status" value="1"/>
</dbReference>
<feature type="compositionally biased region" description="Basic and acidic residues" evidence="1">
    <location>
        <begin position="45"/>
        <end position="56"/>
    </location>
</feature>
<evidence type="ECO:0000256" key="1">
    <source>
        <dbReference type="SAM" id="MobiDB-lite"/>
    </source>
</evidence>
<dbReference type="RefSeq" id="WP_091729573.1">
    <property type="nucleotide sequence ID" value="NZ_FNQE01000015.1"/>
</dbReference>
<reference evidence="3 4" key="1">
    <citation type="submission" date="2016-10" db="EMBL/GenBank/DDBJ databases">
        <authorList>
            <person name="de Groot N.N."/>
        </authorList>
    </citation>
    <scope>NUCLEOTIDE SEQUENCE [LARGE SCALE GENOMIC DNA]</scope>
    <source>
        <strain evidence="3 4">DSM 21650</strain>
    </source>
</reference>